<dbReference type="PANTHER" id="PTHR47949">
    <property type="entry name" value="CYTOCHROME P450 703A2-RELATED-RELATED"/>
    <property type="match status" value="1"/>
</dbReference>
<dbReference type="Gene3D" id="1.10.630.10">
    <property type="entry name" value="Cytochrome P450"/>
    <property type="match status" value="1"/>
</dbReference>
<evidence type="ECO:0000313" key="4">
    <source>
        <dbReference type="EMBL" id="CAI9270972.1"/>
    </source>
</evidence>
<dbReference type="PRINTS" id="PR00385">
    <property type="entry name" value="P450"/>
</dbReference>
<name>A0AA35VYB6_LACSI</name>
<dbReference type="GO" id="GO:0020037">
    <property type="term" value="F:heme binding"/>
    <property type="evidence" value="ECO:0007669"/>
    <property type="project" value="InterPro"/>
</dbReference>
<feature type="binding site" description="axial binding residue" evidence="2">
    <location>
        <position position="182"/>
    </location>
    <ligand>
        <name>heme</name>
        <dbReference type="ChEBI" id="CHEBI:30413"/>
    </ligand>
    <ligandPart>
        <name>Fe</name>
        <dbReference type="ChEBI" id="CHEBI:18248"/>
    </ligandPart>
</feature>
<dbReference type="PRINTS" id="PR00463">
    <property type="entry name" value="EP450I"/>
</dbReference>
<evidence type="ECO:0000256" key="2">
    <source>
        <dbReference type="PIRSR" id="PIRSR602401-1"/>
    </source>
</evidence>
<dbReference type="Proteomes" id="UP001177003">
    <property type="component" value="Chromosome 2"/>
</dbReference>
<dbReference type="GO" id="GO:0004497">
    <property type="term" value="F:monooxygenase activity"/>
    <property type="evidence" value="ECO:0007669"/>
    <property type="project" value="UniProtKB-KW"/>
</dbReference>
<dbReference type="InterPro" id="IPR036396">
    <property type="entry name" value="Cyt_P450_sf"/>
</dbReference>
<dbReference type="SUPFAM" id="SSF48264">
    <property type="entry name" value="Cytochrome P450"/>
    <property type="match status" value="1"/>
</dbReference>
<keyword evidence="1 3" id="KW-0560">Oxidoreductase</keyword>
<dbReference type="Pfam" id="PF00067">
    <property type="entry name" value="p450"/>
    <property type="match status" value="1"/>
</dbReference>
<organism evidence="4 5">
    <name type="scientific">Lactuca saligna</name>
    <name type="common">Willowleaf lettuce</name>
    <dbReference type="NCBI Taxonomy" id="75948"/>
    <lineage>
        <taxon>Eukaryota</taxon>
        <taxon>Viridiplantae</taxon>
        <taxon>Streptophyta</taxon>
        <taxon>Embryophyta</taxon>
        <taxon>Tracheophyta</taxon>
        <taxon>Spermatophyta</taxon>
        <taxon>Magnoliopsida</taxon>
        <taxon>eudicotyledons</taxon>
        <taxon>Gunneridae</taxon>
        <taxon>Pentapetalae</taxon>
        <taxon>asterids</taxon>
        <taxon>campanulids</taxon>
        <taxon>Asterales</taxon>
        <taxon>Asteraceae</taxon>
        <taxon>Cichorioideae</taxon>
        <taxon>Cichorieae</taxon>
        <taxon>Lactucinae</taxon>
        <taxon>Lactuca</taxon>
    </lineage>
</organism>
<evidence type="ECO:0000313" key="5">
    <source>
        <dbReference type="Proteomes" id="UP001177003"/>
    </source>
</evidence>
<keyword evidence="5" id="KW-1185">Reference proteome</keyword>
<keyword evidence="2 3" id="KW-0479">Metal-binding</keyword>
<proteinExistence type="inferred from homology"/>
<gene>
    <name evidence="4" type="ORF">LSALG_LOCUS11257</name>
</gene>
<protein>
    <recommendedName>
        <fullName evidence="6">Phenylalanine N-monooxygenase</fullName>
    </recommendedName>
</protein>
<dbReference type="InterPro" id="IPR001128">
    <property type="entry name" value="Cyt_P450"/>
</dbReference>
<keyword evidence="2 3" id="KW-0408">Iron</keyword>
<evidence type="ECO:0000256" key="1">
    <source>
        <dbReference type="ARBA" id="ARBA00023002"/>
    </source>
</evidence>
<reference evidence="4" key="1">
    <citation type="submission" date="2023-04" db="EMBL/GenBank/DDBJ databases">
        <authorList>
            <person name="Vijverberg K."/>
            <person name="Xiong W."/>
            <person name="Schranz E."/>
        </authorList>
    </citation>
    <scope>NUCLEOTIDE SEQUENCE</scope>
</reference>
<evidence type="ECO:0000256" key="3">
    <source>
        <dbReference type="RuleBase" id="RU000461"/>
    </source>
</evidence>
<dbReference type="InterPro" id="IPR051382">
    <property type="entry name" value="CYP450_AA/FA_Hydroxylases"/>
</dbReference>
<dbReference type="GO" id="GO:0005506">
    <property type="term" value="F:iron ion binding"/>
    <property type="evidence" value="ECO:0007669"/>
    <property type="project" value="InterPro"/>
</dbReference>
<comment type="cofactor">
    <cofactor evidence="2">
        <name>heme</name>
        <dbReference type="ChEBI" id="CHEBI:30413"/>
    </cofactor>
</comment>
<comment type="similarity">
    <text evidence="3">Belongs to the cytochrome P450 family.</text>
</comment>
<dbReference type="PROSITE" id="PS00086">
    <property type="entry name" value="CYTOCHROME_P450"/>
    <property type="match status" value="1"/>
</dbReference>
<dbReference type="InterPro" id="IPR017972">
    <property type="entry name" value="Cyt_P450_CS"/>
</dbReference>
<dbReference type="GO" id="GO:0016705">
    <property type="term" value="F:oxidoreductase activity, acting on paired donors, with incorporation or reduction of molecular oxygen"/>
    <property type="evidence" value="ECO:0007669"/>
    <property type="project" value="InterPro"/>
</dbReference>
<sequence>MWENGDRIEKNDLLDVLIQHDNPKVTIVEIKAQIIEIMIASVDNPSNAVEWTMGEMMNEPTLLKRAVEELEHVVGGNRLVQERDLPQLNYLKACIKESFRLHPFAAFNPPHVSTMDTTVAGYFIPKGSHVLLSRRGLGRNPNVWADPLRFNPDRHLQGEEKQVVLTDNELRMISFSTGKRGCPAVVLGSTITTIMLARLLQGFTWEPICKELPINLVENHDDLSLAKPLMLIAKPRLPQHLYPKI</sequence>
<dbReference type="EMBL" id="OX465078">
    <property type="protein sequence ID" value="CAI9270972.1"/>
    <property type="molecule type" value="Genomic_DNA"/>
</dbReference>
<dbReference type="InterPro" id="IPR002401">
    <property type="entry name" value="Cyt_P450_E_grp-I"/>
</dbReference>
<evidence type="ECO:0008006" key="6">
    <source>
        <dbReference type="Google" id="ProtNLM"/>
    </source>
</evidence>
<dbReference type="AlphaFoldDB" id="A0AA35VYB6"/>
<keyword evidence="2 3" id="KW-0349">Heme</keyword>
<accession>A0AA35VYB6</accession>
<dbReference type="PANTHER" id="PTHR47949:SF4">
    <property type="entry name" value="TYROSINE N-MONOOXYGENASE"/>
    <property type="match status" value="1"/>
</dbReference>
<keyword evidence="3" id="KW-0503">Monooxygenase</keyword>